<feature type="non-terminal residue" evidence="2">
    <location>
        <position position="1"/>
    </location>
</feature>
<dbReference type="InterPro" id="IPR004860">
    <property type="entry name" value="LAGLIDADG_dom"/>
</dbReference>
<protein>
    <recommendedName>
        <fullName evidence="1">Homing endonuclease LAGLIDADG domain-containing protein</fullName>
    </recommendedName>
</protein>
<evidence type="ECO:0000259" key="1">
    <source>
        <dbReference type="Pfam" id="PF03161"/>
    </source>
</evidence>
<organism evidence="2 3">
    <name type="scientific">Candidatus Roizmanbacteria bacterium CG10_big_fil_rev_8_21_14_0_10_45_7</name>
    <dbReference type="NCBI Taxonomy" id="1974854"/>
    <lineage>
        <taxon>Bacteria</taxon>
        <taxon>Candidatus Roizmaniibacteriota</taxon>
    </lineage>
</organism>
<dbReference type="InterPro" id="IPR027434">
    <property type="entry name" value="Homing_endonucl"/>
</dbReference>
<dbReference type="EMBL" id="PFEE01000043">
    <property type="protein sequence ID" value="PJE63689.1"/>
    <property type="molecule type" value="Genomic_DNA"/>
</dbReference>
<sequence length="199" mass="23183">SLTQRQKSIIIGSILGDGYLRIVKGRSNAYLEINHSSKQKDYVDWKFLELKRITISPPKLRTSNNGRIAYRFSTKQLKDLTRLHKSFYHDGKKVIPEKLKLDSLILAIWFMDDGSYCRQSDIYLNSQQFDLMSQQRLLKALKAIGLEAKLNKDKIYQRIRFMKSSFPKLEKLIANKLIPSMKYKLGYDPVETCSDIKSL</sequence>
<accession>A0A2M8KUV1</accession>
<reference evidence="3" key="1">
    <citation type="submission" date="2017-09" db="EMBL/GenBank/DDBJ databases">
        <title>Depth-based differentiation of microbial function through sediment-hosted aquifers and enrichment of novel symbionts in the deep terrestrial subsurface.</title>
        <authorList>
            <person name="Probst A.J."/>
            <person name="Ladd B."/>
            <person name="Jarett J.K."/>
            <person name="Geller-Mcgrath D.E."/>
            <person name="Sieber C.M.K."/>
            <person name="Emerson J.B."/>
            <person name="Anantharaman K."/>
            <person name="Thomas B.C."/>
            <person name="Malmstrom R."/>
            <person name="Stieglmeier M."/>
            <person name="Klingl A."/>
            <person name="Woyke T."/>
            <person name="Ryan C.M."/>
            <person name="Banfield J.F."/>
        </authorList>
    </citation>
    <scope>NUCLEOTIDE SEQUENCE [LARGE SCALE GENOMIC DNA]</scope>
</reference>
<comment type="caution">
    <text evidence="2">The sequence shown here is derived from an EMBL/GenBank/DDBJ whole genome shotgun (WGS) entry which is preliminary data.</text>
</comment>
<dbReference type="GO" id="GO:0004519">
    <property type="term" value="F:endonuclease activity"/>
    <property type="evidence" value="ECO:0007669"/>
    <property type="project" value="InterPro"/>
</dbReference>
<dbReference type="Gene3D" id="3.10.28.10">
    <property type="entry name" value="Homing endonucleases"/>
    <property type="match status" value="2"/>
</dbReference>
<gene>
    <name evidence="2" type="ORF">COU89_01980</name>
</gene>
<feature type="domain" description="Homing endonuclease LAGLIDADG" evidence="1">
    <location>
        <begin position="8"/>
        <end position="169"/>
    </location>
</feature>
<name>A0A2M8KUV1_9BACT</name>
<evidence type="ECO:0000313" key="2">
    <source>
        <dbReference type="EMBL" id="PJE63689.1"/>
    </source>
</evidence>
<proteinExistence type="predicted"/>
<dbReference type="SUPFAM" id="SSF55608">
    <property type="entry name" value="Homing endonucleases"/>
    <property type="match status" value="1"/>
</dbReference>
<dbReference type="Proteomes" id="UP000231569">
    <property type="component" value="Unassembled WGS sequence"/>
</dbReference>
<evidence type="ECO:0000313" key="3">
    <source>
        <dbReference type="Proteomes" id="UP000231569"/>
    </source>
</evidence>
<dbReference type="AlphaFoldDB" id="A0A2M8KUV1"/>
<dbReference type="Pfam" id="PF03161">
    <property type="entry name" value="LAGLIDADG_2"/>
    <property type="match status" value="1"/>
</dbReference>